<dbReference type="EMBL" id="BMAT01001792">
    <property type="protein sequence ID" value="GFR92638.1"/>
    <property type="molecule type" value="Genomic_DNA"/>
</dbReference>
<evidence type="ECO:0000256" key="2">
    <source>
        <dbReference type="ARBA" id="ARBA00022692"/>
    </source>
</evidence>
<dbReference type="Gene3D" id="3.40.50.2300">
    <property type="match status" value="2"/>
</dbReference>
<keyword evidence="7" id="KW-1185">Reference proteome</keyword>
<name>A0AAV4H404_9GAST</name>
<dbReference type="Pfam" id="PF01094">
    <property type="entry name" value="ANF_receptor"/>
    <property type="match status" value="1"/>
</dbReference>
<evidence type="ECO:0000313" key="6">
    <source>
        <dbReference type="EMBL" id="GFR92638.1"/>
    </source>
</evidence>
<organism evidence="6 7">
    <name type="scientific">Elysia marginata</name>
    <dbReference type="NCBI Taxonomy" id="1093978"/>
    <lineage>
        <taxon>Eukaryota</taxon>
        <taxon>Metazoa</taxon>
        <taxon>Spiralia</taxon>
        <taxon>Lophotrochozoa</taxon>
        <taxon>Mollusca</taxon>
        <taxon>Gastropoda</taxon>
        <taxon>Heterobranchia</taxon>
        <taxon>Euthyneura</taxon>
        <taxon>Panpulmonata</taxon>
        <taxon>Sacoglossa</taxon>
        <taxon>Placobranchoidea</taxon>
        <taxon>Plakobranchidae</taxon>
        <taxon>Elysia</taxon>
    </lineage>
</organism>
<evidence type="ECO:0000313" key="7">
    <source>
        <dbReference type="Proteomes" id="UP000762676"/>
    </source>
</evidence>
<dbReference type="InterPro" id="IPR052612">
    <property type="entry name" value="ANP_Clearance_Receptor"/>
</dbReference>
<evidence type="ECO:0000256" key="1">
    <source>
        <dbReference type="ARBA" id="ARBA00004370"/>
    </source>
</evidence>
<feature type="domain" description="Receptor ligand binding region" evidence="5">
    <location>
        <begin position="4"/>
        <end position="293"/>
    </location>
</feature>
<keyword evidence="2" id="KW-0812">Transmembrane</keyword>
<gene>
    <name evidence="6" type="ORF">ElyMa_000872700</name>
</gene>
<keyword evidence="4" id="KW-0472">Membrane</keyword>
<dbReference type="PANTHER" id="PTHR44755">
    <property type="entry name" value="NATRIURETIC PEPTIDE RECEPTOR 3-RELATED"/>
    <property type="match status" value="1"/>
</dbReference>
<comment type="subcellular location">
    <subcellularLocation>
        <location evidence="1">Membrane</location>
    </subcellularLocation>
</comment>
<comment type="caution">
    <text evidence="6">The sequence shown here is derived from an EMBL/GenBank/DDBJ whole genome shotgun (WGS) entry which is preliminary data.</text>
</comment>
<protein>
    <submittedName>
        <fullName evidence="6">Guanylate cyclase</fullName>
    </submittedName>
</protein>
<dbReference type="InterPro" id="IPR028082">
    <property type="entry name" value="Peripla_BP_I"/>
</dbReference>
<dbReference type="Proteomes" id="UP000762676">
    <property type="component" value="Unassembled WGS sequence"/>
</dbReference>
<keyword evidence="3" id="KW-1133">Transmembrane helix</keyword>
<dbReference type="PANTHER" id="PTHR44755:SF8">
    <property type="entry name" value="RECEPTOR LIGAND BINDING REGION DOMAIN-CONTAINING PROTEIN"/>
    <property type="match status" value="1"/>
</dbReference>
<evidence type="ECO:0000256" key="3">
    <source>
        <dbReference type="ARBA" id="ARBA00022989"/>
    </source>
</evidence>
<accession>A0AAV4H404</accession>
<dbReference type="GO" id="GO:0016020">
    <property type="term" value="C:membrane"/>
    <property type="evidence" value="ECO:0007669"/>
    <property type="project" value="UniProtKB-SubCell"/>
</dbReference>
<dbReference type="InterPro" id="IPR001828">
    <property type="entry name" value="ANF_lig-bd_rcpt"/>
</dbReference>
<reference evidence="6 7" key="1">
    <citation type="journal article" date="2021" name="Elife">
        <title>Chloroplast acquisition without the gene transfer in kleptoplastic sea slugs, Plakobranchus ocellatus.</title>
        <authorList>
            <person name="Maeda T."/>
            <person name="Takahashi S."/>
            <person name="Yoshida T."/>
            <person name="Shimamura S."/>
            <person name="Takaki Y."/>
            <person name="Nagai Y."/>
            <person name="Toyoda A."/>
            <person name="Suzuki Y."/>
            <person name="Arimoto A."/>
            <person name="Ishii H."/>
            <person name="Satoh N."/>
            <person name="Nishiyama T."/>
            <person name="Hasebe M."/>
            <person name="Maruyama T."/>
            <person name="Minagawa J."/>
            <person name="Obokata J."/>
            <person name="Shigenobu S."/>
        </authorList>
    </citation>
    <scope>NUCLEOTIDE SEQUENCE [LARGE SCALE GENOMIC DNA]</scope>
</reference>
<proteinExistence type="predicted"/>
<sequence length="344" mass="38105">MDNVPCDPPNAFDEMMDIFTLKQHQSINAFVGPSCDDVCQPGGRLARYYDVMMISYGCESSIFDDKEEYPTFGRTTTTFKDMEVFFAEVISHFEWPRVTLVTMATPVWQETTTEFEDEISKLGVSVSRLTIESAALIPSTEFLERLLSVSQNTRVYILLMYPEAVLDFMRQSEKAGLTATQAENVFMVVDFAGSHHKMGLGTGPVSFLEGVLDITYDVKPESQGFKNFFSEILRMSQLTLNPNCSNYEYGIHSMLVSDGIYVVAGAFNASLSQNISVEEGAAIASTTRGATFQVDQTATWSSVAQLLGRRTCDPAVAGSIPNHDACCNRLGKAIYPHFPQSTHL</sequence>
<dbReference type="AlphaFoldDB" id="A0AAV4H404"/>
<dbReference type="GO" id="GO:0017046">
    <property type="term" value="F:peptide hormone binding"/>
    <property type="evidence" value="ECO:0007669"/>
    <property type="project" value="TreeGrafter"/>
</dbReference>
<evidence type="ECO:0000256" key="4">
    <source>
        <dbReference type="ARBA" id="ARBA00023136"/>
    </source>
</evidence>
<dbReference type="GO" id="GO:0038023">
    <property type="term" value="F:signaling receptor activity"/>
    <property type="evidence" value="ECO:0007669"/>
    <property type="project" value="TreeGrafter"/>
</dbReference>
<dbReference type="SUPFAM" id="SSF53822">
    <property type="entry name" value="Periplasmic binding protein-like I"/>
    <property type="match status" value="1"/>
</dbReference>
<evidence type="ECO:0000259" key="5">
    <source>
        <dbReference type="Pfam" id="PF01094"/>
    </source>
</evidence>
<dbReference type="GO" id="GO:0007165">
    <property type="term" value="P:signal transduction"/>
    <property type="evidence" value="ECO:0007669"/>
    <property type="project" value="TreeGrafter"/>
</dbReference>